<evidence type="ECO:0000313" key="2">
    <source>
        <dbReference type="EMBL" id="KNZ52440.1"/>
    </source>
</evidence>
<feature type="transmembrane region" description="Helical" evidence="1">
    <location>
        <begin position="413"/>
        <end position="436"/>
    </location>
</feature>
<feature type="transmembrane region" description="Helical" evidence="1">
    <location>
        <begin position="226"/>
        <end position="250"/>
    </location>
</feature>
<gene>
    <name evidence="2" type="ORF">VP01_3574g1</name>
</gene>
<dbReference type="VEuPathDB" id="FungiDB:VP01_3574g1"/>
<accession>A0A0L6UX71</accession>
<sequence length="438" mass="49190">MPGRCRPIGGGRHFMALPDPWSSGNPSAIALQKNTDVLPVMSASVMLAEALRTLNSMALTLNVYPLALKYVENGRISVCSPRFLAYDIMLFIVHGILLIQATLTLVLKITHRSKSGELWLWRKQYLLDQTIPYLIPNGQFIIEPLQILGCIFFQLLTAMLYIGVRWPDTVRKAPAFHETSLFWLALSFAPGFIGFWWSGWSSFYALRVVMTLNSSFSRMYQSPMLINTLCIGVPVLISLFFITIGASLAASHRQMEEAYATFLLQLRHLSEVWKPNDPNTVKNNRHLYDTLQSLLAGASEILHRLELMAIGWAITAMTIIIFYIGTAISVGKVTRRTLKMATGRATFLTYAAKDAKPDGELPTSRYDDELELKAQSNHPQDSQVSQPSGIMKKKLFYLHLATISDLLRTSCGLMVISLGFNFCISIIFVIKARLIFIE</sequence>
<keyword evidence="3" id="KW-1185">Reference proteome</keyword>
<proteinExistence type="predicted"/>
<name>A0A0L6UX71_9BASI</name>
<feature type="transmembrane region" description="Helical" evidence="1">
    <location>
        <begin position="182"/>
        <end position="206"/>
    </location>
</feature>
<feature type="transmembrane region" description="Helical" evidence="1">
    <location>
        <begin position="309"/>
        <end position="330"/>
    </location>
</feature>
<evidence type="ECO:0000313" key="3">
    <source>
        <dbReference type="Proteomes" id="UP000037035"/>
    </source>
</evidence>
<keyword evidence="1" id="KW-0472">Membrane</keyword>
<dbReference type="AlphaFoldDB" id="A0A0L6UX71"/>
<keyword evidence="1" id="KW-1133">Transmembrane helix</keyword>
<dbReference type="OrthoDB" id="2500638at2759"/>
<keyword evidence="1" id="KW-0812">Transmembrane</keyword>
<feature type="transmembrane region" description="Helical" evidence="1">
    <location>
        <begin position="83"/>
        <end position="107"/>
    </location>
</feature>
<protein>
    <recommendedName>
        <fullName evidence="4">Transmembrane protein</fullName>
    </recommendedName>
</protein>
<comment type="caution">
    <text evidence="2">The sequence shown here is derived from an EMBL/GenBank/DDBJ whole genome shotgun (WGS) entry which is preliminary data.</text>
</comment>
<reference evidence="2 3" key="1">
    <citation type="submission" date="2015-08" db="EMBL/GenBank/DDBJ databases">
        <title>Next Generation Sequencing and Analysis of the Genome of Puccinia sorghi L Schw, the Causal Agent of Maize Common Rust.</title>
        <authorList>
            <person name="Rochi L."/>
            <person name="Burguener G."/>
            <person name="Darino M."/>
            <person name="Turjanski A."/>
            <person name="Kreff E."/>
            <person name="Dieguez M.J."/>
            <person name="Sacco F."/>
        </authorList>
    </citation>
    <scope>NUCLEOTIDE SEQUENCE [LARGE SCALE GENOMIC DNA]</scope>
    <source>
        <strain evidence="2 3">RO10H11247</strain>
    </source>
</reference>
<organism evidence="2 3">
    <name type="scientific">Puccinia sorghi</name>
    <dbReference type="NCBI Taxonomy" id="27349"/>
    <lineage>
        <taxon>Eukaryota</taxon>
        <taxon>Fungi</taxon>
        <taxon>Dikarya</taxon>
        <taxon>Basidiomycota</taxon>
        <taxon>Pucciniomycotina</taxon>
        <taxon>Pucciniomycetes</taxon>
        <taxon>Pucciniales</taxon>
        <taxon>Pucciniaceae</taxon>
        <taxon>Puccinia</taxon>
    </lineage>
</organism>
<evidence type="ECO:0008006" key="4">
    <source>
        <dbReference type="Google" id="ProtNLM"/>
    </source>
</evidence>
<evidence type="ECO:0000256" key="1">
    <source>
        <dbReference type="SAM" id="Phobius"/>
    </source>
</evidence>
<dbReference type="EMBL" id="LAVV01008584">
    <property type="protein sequence ID" value="KNZ52440.1"/>
    <property type="molecule type" value="Genomic_DNA"/>
</dbReference>
<dbReference type="Proteomes" id="UP000037035">
    <property type="component" value="Unassembled WGS sequence"/>
</dbReference>
<feature type="transmembrane region" description="Helical" evidence="1">
    <location>
        <begin position="145"/>
        <end position="162"/>
    </location>
</feature>